<keyword evidence="2" id="KW-0805">Transcription regulation</keyword>
<sequence>MTQPMPVDRISLTTLRLFVAVVEEGSLSKAAERESIATSAASRRLNDLESGLDVVLFTRNSRGMQLTLAGESLLQHARRMLLAASALSSELLEYRRGIRGHIRMLANLSAIVAYLPEALEAFFLEHPDLRIELEERPTPGVVRGIQEGWAEIGVCSGDSELGDLAVLPFRRDRLVMLMRPDHPLAGKGPIAFADTLPYDQVALHAESSIFTRSQIAARDAGRSLRRRIHVPGFDAICRTVQAGLGIGLVPEPVFELFGRSMKLHFEPLTDAWAERELKLVYRNGRTLSTAAQQLLDHLRPKD</sequence>
<name>A0ABY9YMV7_9GAMM</name>
<keyword evidence="3" id="KW-0238">DNA-binding</keyword>
<dbReference type="InterPro" id="IPR005119">
    <property type="entry name" value="LysR_subst-bd"/>
</dbReference>
<dbReference type="SUPFAM" id="SSF46785">
    <property type="entry name" value="Winged helix' DNA-binding domain"/>
    <property type="match status" value="1"/>
</dbReference>
<dbReference type="InterPro" id="IPR036390">
    <property type="entry name" value="WH_DNA-bd_sf"/>
</dbReference>
<dbReference type="InterPro" id="IPR000847">
    <property type="entry name" value="LysR_HTH_N"/>
</dbReference>
<evidence type="ECO:0000313" key="7">
    <source>
        <dbReference type="Proteomes" id="UP001302072"/>
    </source>
</evidence>
<dbReference type="CDD" id="cd08421">
    <property type="entry name" value="PBP2_LTTR_like_1"/>
    <property type="match status" value="1"/>
</dbReference>
<evidence type="ECO:0000256" key="4">
    <source>
        <dbReference type="ARBA" id="ARBA00023163"/>
    </source>
</evidence>
<gene>
    <name evidence="6" type="ORF">PDM29_18105</name>
</gene>
<dbReference type="Gene3D" id="1.10.10.10">
    <property type="entry name" value="Winged helix-like DNA-binding domain superfamily/Winged helix DNA-binding domain"/>
    <property type="match status" value="1"/>
</dbReference>
<dbReference type="PROSITE" id="PS50931">
    <property type="entry name" value="HTH_LYSR"/>
    <property type="match status" value="1"/>
</dbReference>
<evidence type="ECO:0000259" key="5">
    <source>
        <dbReference type="PROSITE" id="PS50931"/>
    </source>
</evidence>
<evidence type="ECO:0000256" key="1">
    <source>
        <dbReference type="ARBA" id="ARBA00009437"/>
    </source>
</evidence>
<dbReference type="Proteomes" id="UP001302072">
    <property type="component" value="Chromosome"/>
</dbReference>
<dbReference type="PANTHER" id="PTHR30419">
    <property type="entry name" value="HTH-TYPE TRANSCRIPTIONAL REGULATOR YBHD"/>
    <property type="match status" value="1"/>
</dbReference>
<dbReference type="RefSeq" id="WP_311191430.1">
    <property type="nucleotide sequence ID" value="NZ_CP115541.1"/>
</dbReference>
<comment type="similarity">
    <text evidence="1">Belongs to the LysR transcriptional regulatory family.</text>
</comment>
<proteinExistence type="inferred from homology"/>
<reference evidence="6 7" key="1">
    <citation type="submission" date="2022-12" db="EMBL/GenBank/DDBJ databases">
        <title>Two new species, Stenotrophomonas aracearum and Stenotrophomonas oahuensis, isolated from Anthurium (Araceae family) in Hawaii.</title>
        <authorList>
            <person name="Chunag S.C."/>
            <person name="Dobhal S."/>
            <person name="Alvarez A."/>
            <person name="Arif M."/>
        </authorList>
    </citation>
    <scope>NUCLEOTIDE SEQUENCE [LARGE SCALE GENOMIC DNA]</scope>
    <source>
        <strain evidence="6 7">A5586</strain>
    </source>
</reference>
<keyword evidence="4" id="KW-0804">Transcription</keyword>
<dbReference type="InterPro" id="IPR036388">
    <property type="entry name" value="WH-like_DNA-bd_sf"/>
</dbReference>
<dbReference type="PANTHER" id="PTHR30419:SF2">
    <property type="entry name" value="LYSR FAMILY TRANSCRIPTIONAL REGULATOR"/>
    <property type="match status" value="1"/>
</dbReference>
<dbReference type="Pfam" id="PF03466">
    <property type="entry name" value="LysR_substrate"/>
    <property type="match status" value="1"/>
</dbReference>
<dbReference type="Pfam" id="PF00126">
    <property type="entry name" value="HTH_1"/>
    <property type="match status" value="1"/>
</dbReference>
<organism evidence="6 7">
    <name type="scientific">Stenotrophomonas oahuensis</name>
    <dbReference type="NCBI Taxonomy" id="3003271"/>
    <lineage>
        <taxon>Bacteria</taxon>
        <taxon>Pseudomonadati</taxon>
        <taxon>Pseudomonadota</taxon>
        <taxon>Gammaproteobacteria</taxon>
        <taxon>Lysobacterales</taxon>
        <taxon>Lysobacteraceae</taxon>
        <taxon>Stenotrophomonas</taxon>
    </lineage>
</organism>
<evidence type="ECO:0000256" key="2">
    <source>
        <dbReference type="ARBA" id="ARBA00023015"/>
    </source>
</evidence>
<feature type="domain" description="HTH lysR-type" evidence="5">
    <location>
        <begin position="10"/>
        <end position="67"/>
    </location>
</feature>
<keyword evidence="7" id="KW-1185">Reference proteome</keyword>
<accession>A0ABY9YMV7</accession>
<evidence type="ECO:0000256" key="3">
    <source>
        <dbReference type="ARBA" id="ARBA00023125"/>
    </source>
</evidence>
<dbReference type="EMBL" id="CP115541">
    <property type="protein sequence ID" value="WNH52225.1"/>
    <property type="molecule type" value="Genomic_DNA"/>
</dbReference>
<protein>
    <submittedName>
        <fullName evidence="6">LysR substrate-binding domain-containing protein</fullName>
    </submittedName>
</protein>
<dbReference type="SUPFAM" id="SSF53850">
    <property type="entry name" value="Periplasmic binding protein-like II"/>
    <property type="match status" value="1"/>
</dbReference>
<evidence type="ECO:0000313" key="6">
    <source>
        <dbReference type="EMBL" id="WNH52225.1"/>
    </source>
</evidence>
<dbReference type="Gene3D" id="3.40.190.290">
    <property type="match status" value="1"/>
</dbReference>
<dbReference type="InterPro" id="IPR050950">
    <property type="entry name" value="HTH-type_LysR_regulators"/>
</dbReference>